<sequence length="400" mass="44925">MLRHLYLSYTSSDGTVSVKIAVYNFLKVGVRPGMFVLVGILFLLVYGLLVFYIGWSGWSWMKPVVAARFRWLYIVALVFLAASFILARIFGSISFLGVIGSYWLAVFSLLLLILPVVHLTLWLLRLTRIPRHHAHKWAGVVTLVLLISTMGYGIFNAYSPVVRQYNIQIDKKVEGVDKLNIVMAADMHFGLLSGPAHAKRMVEEINALKPDLVLYPGDLIDDNLAMYEKSGIADIISEIKAPYGVYASLGNHDKFDGPIEDLIAALEKSNIQVLYDDKIVLDNKITLIGRKDRTEEDRADVATLMQNADLNQPVIMLDHQPYDLDIAEKNKVDLVVSGHTHRGQIAPAQFITQAIYENDWGYLQKGSMHSIVTSGYGFWGPPIRTSSRSEIVQINVTFRQ</sequence>
<feature type="domain" description="Calcineurin-like phosphoesterase" evidence="2">
    <location>
        <begin position="180"/>
        <end position="342"/>
    </location>
</feature>
<dbReference type="Pfam" id="PF00149">
    <property type="entry name" value="Metallophos"/>
    <property type="match status" value="1"/>
</dbReference>
<keyword evidence="1" id="KW-0812">Transmembrane</keyword>
<protein>
    <recommendedName>
        <fullName evidence="2">Calcineurin-like phosphoesterase domain-containing protein</fullName>
    </recommendedName>
</protein>
<dbReference type="EMBL" id="FMVM01000003">
    <property type="protein sequence ID" value="SCY23214.1"/>
    <property type="molecule type" value="Genomic_DNA"/>
</dbReference>
<feature type="transmembrane region" description="Helical" evidence="1">
    <location>
        <begin position="136"/>
        <end position="155"/>
    </location>
</feature>
<dbReference type="PANTHER" id="PTHR31302:SF0">
    <property type="entry name" value="TRANSMEMBRANE PROTEIN WITH METALLOPHOSPHOESTERASE DOMAIN"/>
    <property type="match status" value="1"/>
</dbReference>
<proteinExistence type="predicted"/>
<dbReference type="STRING" id="582692.SAMN05720606_103199"/>
<dbReference type="InterPro" id="IPR051158">
    <property type="entry name" value="Metallophosphoesterase_sf"/>
</dbReference>
<evidence type="ECO:0000259" key="2">
    <source>
        <dbReference type="Pfam" id="PF00149"/>
    </source>
</evidence>
<evidence type="ECO:0000313" key="3">
    <source>
        <dbReference type="EMBL" id="SCY23214.1"/>
    </source>
</evidence>
<dbReference type="Proteomes" id="UP000198538">
    <property type="component" value="Unassembled WGS sequence"/>
</dbReference>
<feature type="transmembrane region" description="Helical" evidence="1">
    <location>
        <begin position="34"/>
        <end position="58"/>
    </location>
</feature>
<evidence type="ECO:0000313" key="4">
    <source>
        <dbReference type="Proteomes" id="UP000198538"/>
    </source>
</evidence>
<dbReference type="Gene3D" id="3.60.21.10">
    <property type="match status" value="1"/>
</dbReference>
<keyword evidence="1" id="KW-0472">Membrane</keyword>
<feature type="transmembrane region" description="Helical" evidence="1">
    <location>
        <begin position="102"/>
        <end position="124"/>
    </location>
</feature>
<dbReference type="InterPro" id="IPR029052">
    <property type="entry name" value="Metallo-depent_PP-like"/>
</dbReference>
<dbReference type="CDD" id="cd07385">
    <property type="entry name" value="MPP_YkuE_C"/>
    <property type="match status" value="1"/>
</dbReference>
<dbReference type="GO" id="GO:0016787">
    <property type="term" value="F:hydrolase activity"/>
    <property type="evidence" value="ECO:0007669"/>
    <property type="project" value="InterPro"/>
</dbReference>
<name>A0A1G5E862_9BACL</name>
<dbReference type="SUPFAM" id="SSF56300">
    <property type="entry name" value="Metallo-dependent phosphatases"/>
    <property type="match status" value="1"/>
</dbReference>
<evidence type="ECO:0000256" key="1">
    <source>
        <dbReference type="SAM" id="Phobius"/>
    </source>
</evidence>
<gene>
    <name evidence="3" type="ORF">SAMN05720606_103199</name>
</gene>
<dbReference type="AlphaFoldDB" id="A0A1G5E862"/>
<keyword evidence="1" id="KW-1133">Transmembrane helix</keyword>
<keyword evidence="4" id="KW-1185">Reference proteome</keyword>
<dbReference type="InterPro" id="IPR004843">
    <property type="entry name" value="Calcineurin-like_PHP"/>
</dbReference>
<reference evidence="4" key="1">
    <citation type="submission" date="2016-10" db="EMBL/GenBank/DDBJ databases">
        <authorList>
            <person name="Varghese N."/>
            <person name="Submissions S."/>
        </authorList>
    </citation>
    <scope>NUCLEOTIDE SEQUENCE [LARGE SCALE GENOMIC DNA]</scope>
    <source>
        <strain evidence="4">BL9</strain>
    </source>
</reference>
<organism evidence="3 4">
    <name type="scientific">Paenibacillus polysaccharolyticus</name>
    <dbReference type="NCBI Taxonomy" id="582692"/>
    <lineage>
        <taxon>Bacteria</taxon>
        <taxon>Bacillati</taxon>
        <taxon>Bacillota</taxon>
        <taxon>Bacilli</taxon>
        <taxon>Bacillales</taxon>
        <taxon>Paenibacillaceae</taxon>
        <taxon>Paenibacillus</taxon>
    </lineage>
</organism>
<dbReference type="PANTHER" id="PTHR31302">
    <property type="entry name" value="TRANSMEMBRANE PROTEIN WITH METALLOPHOSPHOESTERASE DOMAIN-RELATED"/>
    <property type="match status" value="1"/>
</dbReference>
<accession>A0A1G5E862</accession>
<feature type="transmembrane region" description="Helical" evidence="1">
    <location>
        <begin position="70"/>
        <end position="90"/>
    </location>
</feature>